<keyword evidence="3 4" id="KW-0234">DNA repair</keyword>
<dbReference type="InterPro" id="IPR003717">
    <property type="entry name" value="RecO"/>
</dbReference>
<name>A0ABR4YIB9_9BACT</name>
<dbReference type="SUPFAM" id="SSF57863">
    <property type="entry name" value="ArfGap/RecO-like zinc finger"/>
    <property type="match status" value="1"/>
</dbReference>
<proteinExistence type="inferred from homology"/>
<keyword evidence="7" id="KW-1185">Reference proteome</keyword>
<dbReference type="Pfam" id="PF02565">
    <property type="entry name" value="RecO_C"/>
    <property type="match status" value="1"/>
</dbReference>
<sequence>MDSYKAHGIVLHTIKYGDTSVVAYILTDTYGRRNYLVQGVKSGKGKGNKAALLQPMFLLEFEGIPSHRSQMDRMKDVRLSHPLQHIPFDVRKSTISLFMAEVLYRLIKEVEPNSPLFGFVRASVMALDQMEEGISNFHLWFLVQLSAFLGFYPGNEYTEGDWFDIVEGSFTAGFPEHAVAINRPNAALLATLMSAEAEELGTLRLSRTQRADFLSDMLHYFGYHLDAINKVQSLRILGEIF</sequence>
<comment type="similarity">
    <text evidence="4">Belongs to the RecO family.</text>
</comment>
<keyword evidence="1 4" id="KW-0227">DNA damage</keyword>
<comment type="caution">
    <text evidence="6">The sequence shown here is derived from an EMBL/GenBank/DDBJ whole genome shotgun (WGS) entry which is preliminary data.</text>
</comment>
<feature type="domain" description="DNA replication/recombination mediator RecO N-terminal" evidence="5">
    <location>
        <begin position="1"/>
        <end position="81"/>
    </location>
</feature>
<evidence type="ECO:0000256" key="3">
    <source>
        <dbReference type="ARBA" id="ARBA00023204"/>
    </source>
</evidence>
<evidence type="ECO:0000256" key="2">
    <source>
        <dbReference type="ARBA" id="ARBA00023172"/>
    </source>
</evidence>
<dbReference type="InterPro" id="IPR022572">
    <property type="entry name" value="DNA_rep/recomb_RecO_N"/>
</dbReference>
<reference evidence="6 7" key="1">
    <citation type="submission" date="2014-09" db="EMBL/GenBank/DDBJ databases">
        <title>Alistipes sp. 627, sp. nov., a novel member of the family Rikenellaceae isolated from human faeces.</title>
        <authorList>
            <person name="Shkoporov A.N."/>
            <person name="Chaplin A.V."/>
            <person name="Motuzova O.V."/>
            <person name="Kafarskaia L.I."/>
            <person name="Khokhlova E.V."/>
            <person name="Efimov B.A."/>
        </authorList>
    </citation>
    <scope>NUCLEOTIDE SEQUENCE [LARGE SCALE GENOMIC DNA]</scope>
    <source>
        <strain evidence="6 7">627</strain>
    </source>
</reference>
<dbReference type="NCBIfam" id="TIGR00613">
    <property type="entry name" value="reco"/>
    <property type="match status" value="1"/>
</dbReference>
<gene>
    <name evidence="4" type="primary">recO</name>
    <name evidence="6" type="ORF">LG35_06610</name>
</gene>
<evidence type="ECO:0000256" key="1">
    <source>
        <dbReference type="ARBA" id="ARBA00022763"/>
    </source>
</evidence>
<dbReference type="InterPro" id="IPR012340">
    <property type="entry name" value="NA-bd_OB-fold"/>
</dbReference>
<dbReference type="Proteomes" id="UP000030889">
    <property type="component" value="Unassembled WGS sequence"/>
</dbReference>
<dbReference type="RefSeq" id="WP_022063352.1">
    <property type="nucleotide sequence ID" value="NZ_JRGF01000007.1"/>
</dbReference>
<dbReference type="InterPro" id="IPR037278">
    <property type="entry name" value="ARFGAP/RecO"/>
</dbReference>
<dbReference type="PANTHER" id="PTHR33991">
    <property type="entry name" value="DNA REPAIR PROTEIN RECO"/>
    <property type="match status" value="1"/>
</dbReference>
<keyword evidence="2 4" id="KW-0233">DNA recombination</keyword>
<protein>
    <recommendedName>
        <fullName evidence="4">DNA repair protein RecO</fullName>
    </recommendedName>
    <alternativeName>
        <fullName evidence="4">Recombination protein O</fullName>
    </alternativeName>
</protein>
<dbReference type="HAMAP" id="MF_00201">
    <property type="entry name" value="RecO"/>
    <property type="match status" value="1"/>
</dbReference>
<dbReference type="PANTHER" id="PTHR33991:SF1">
    <property type="entry name" value="DNA REPAIR PROTEIN RECO"/>
    <property type="match status" value="1"/>
</dbReference>
<organism evidence="6 7">
    <name type="scientific">Alistipes inops</name>
    <dbReference type="NCBI Taxonomy" id="1501391"/>
    <lineage>
        <taxon>Bacteria</taxon>
        <taxon>Pseudomonadati</taxon>
        <taxon>Bacteroidota</taxon>
        <taxon>Bacteroidia</taxon>
        <taxon>Bacteroidales</taxon>
        <taxon>Rikenellaceae</taxon>
        <taxon>Alistipes</taxon>
    </lineage>
</organism>
<dbReference type="Gene3D" id="2.40.50.140">
    <property type="entry name" value="Nucleic acid-binding proteins"/>
    <property type="match status" value="1"/>
</dbReference>
<dbReference type="Pfam" id="PF11967">
    <property type="entry name" value="RecO_N"/>
    <property type="match status" value="1"/>
</dbReference>
<evidence type="ECO:0000259" key="5">
    <source>
        <dbReference type="Pfam" id="PF11967"/>
    </source>
</evidence>
<evidence type="ECO:0000313" key="6">
    <source>
        <dbReference type="EMBL" id="KHE41912.1"/>
    </source>
</evidence>
<evidence type="ECO:0000256" key="4">
    <source>
        <dbReference type="HAMAP-Rule" id="MF_00201"/>
    </source>
</evidence>
<evidence type="ECO:0000313" key="7">
    <source>
        <dbReference type="Proteomes" id="UP000030889"/>
    </source>
</evidence>
<dbReference type="EMBL" id="JRGF01000007">
    <property type="protein sequence ID" value="KHE41912.1"/>
    <property type="molecule type" value="Genomic_DNA"/>
</dbReference>
<dbReference type="SUPFAM" id="SSF50249">
    <property type="entry name" value="Nucleic acid-binding proteins"/>
    <property type="match status" value="1"/>
</dbReference>
<comment type="function">
    <text evidence="4">Involved in DNA repair and RecF pathway recombination.</text>
</comment>
<accession>A0ABR4YIB9</accession>